<accession>A0A9X7UXQ9</accession>
<dbReference type="AlphaFoldDB" id="A0A9X7UXQ9"/>
<feature type="compositionally biased region" description="Low complexity" evidence="1">
    <location>
        <begin position="1"/>
        <end position="12"/>
    </location>
</feature>
<dbReference type="EMBL" id="CP046056">
    <property type="protein sequence ID" value="QQD24843.1"/>
    <property type="molecule type" value="Genomic_DNA"/>
</dbReference>
<evidence type="ECO:0000313" key="3">
    <source>
        <dbReference type="Proteomes" id="UP000596074"/>
    </source>
</evidence>
<reference evidence="2 3" key="1">
    <citation type="submission" date="2019-11" db="EMBL/GenBank/DDBJ databases">
        <title>Venatorbacter sp. nov. a predator of Campylobacter and other Gram-negative bacteria.</title>
        <authorList>
            <person name="Saeedi A."/>
            <person name="Cummings N.J."/>
            <person name="Connerton I.F."/>
            <person name="Connerton P.L."/>
        </authorList>
    </citation>
    <scope>NUCLEOTIDE SEQUENCE [LARGE SCALE GENOMIC DNA]</scope>
    <source>
        <strain evidence="2">XL5</strain>
    </source>
</reference>
<name>A0A9X7UXQ9_9GAMM</name>
<protein>
    <submittedName>
        <fullName evidence="2">Uncharacterized protein</fullName>
    </submittedName>
</protein>
<dbReference type="KEGG" id="vcw:GJQ55_10345"/>
<dbReference type="Proteomes" id="UP000596074">
    <property type="component" value="Chromosome"/>
</dbReference>
<evidence type="ECO:0000256" key="1">
    <source>
        <dbReference type="SAM" id="MobiDB-lite"/>
    </source>
</evidence>
<evidence type="ECO:0000313" key="2">
    <source>
        <dbReference type="EMBL" id="QQD24843.1"/>
    </source>
</evidence>
<dbReference type="RefSeq" id="WP_228344903.1">
    <property type="nucleotide sequence ID" value="NZ_CP045550.1"/>
</dbReference>
<sequence length="49" mass="5472">MNKQAATTTTATLPHTHSVAGKSRQQTAFYDVLTQLTLQQLRQRASQRS</sequence>
<gene>
    <name evidence="2" type="ORF">GJQ55_10345</name>
</gene>
<keyword evidence="3" id="KW-1185">Reference proteome</keyword>
<organism evidence="2 3">
    <name type="scientific">Venatoribacter cucullus</name>
    <dbReference type="NCBI Taxonomy" id="2661630"/>
    <lineage>
        <taxon>Bacteria</taxon>
        <taxon>Pseudomonadati</taxon>
        <taxon>Pseudomonadota</taxon>
        <taxon>Gammaproteobacteria</taxon>
        <taxon>Oceanospirillales</taxon>
        <taxon>Oceanospirillaceae</taxon>
        <taxon>Venatoribacter</taxon>
    </lineage>
</organism>
<proteinExistence type="predicted"/>
<feature type="region of interest" description="Disordered" evidence="1">
    <location>
        <begin position="1"/>
        <end position="24"/>
    </location>
</feature>